<comment type="caution">
    <text evidence="8">The sequence shown here is derived from an EMBL/GenBank/DDBJ whole genome shotgun (WGS) entry which is preliminary data.</text>
</comment>
<comment type="similarity">
    <text evidence="1">Belongs to the sigma-70 factor family. ECF subfamily.</text>
</comment>
<dbReference type="InterPro" id="IPR013325">
    <property type="entry name" value="RNA_pol_sigma_r2"/>
</dbReference>
<dbReference type="Pfam" id="PF08281">
    <property type="entry name" value="Sigma70_r4_2"/>
    <property type="match status" value="1"/>
</dbReference>
<keyword evidence="2" id="KW-0805">Transcription regulation</keyword>
<dbReference type="InterPro" id="IPR013324">
    <property type="entry name" value="RNA_pol_sigma_r3/r4-like"/>
</dbReference>
<evidence type="ECO:0000256" key="1">
    <source>
        <dbReference type="ARBA" id="ARBA00010641"/>
    </source>
</evidence>
<protein>
    <submittedName>
        <fullName evidence="8">RNA polymerase sigma factor</fullName>
    </submittedName>
</protein>
<evidence type="ECO:0000256" key="5">
    <source>
        <dbReference type="ARBA" id="ARBA00023163"/>
    </source>
</evidence>
<dbReference type="PANTHER" id="PTHR43133">
    <property type="entry name" value="RNA POLYMERASE ECF-TYPE SIGMA FACTO"/>
    <property type="match status" value="1"/>
</dbReference>
<evidence type="ECO:0000259" key="7">
    <source>
        <dbReference type="Pfam" id="PF08281"/>
    </source>
</evidence>
<dbReference type="Gene3D" id="1.10.1740.10">
    <property type="match status" value="1"/>
</dbReference>
<dbReference type="Proteomes" id="UP000279446">
    <property type="component" value="Unassembled WGS sequence"/>
</dbReference>
<dbReference type="AlphaFoldDB" id="A0A433YCL2"/>
<dbReference type="SUPFAM" id="SSF88659">
    <property type="entry name" value="Sigma3 and sigma4 domains of RNA polymerase sigma factors"/>
    <property type="match status" value="1"/>
</dbReference>
<evidence type="ECO:0000256" key="3">
    <source>
        <dbReference type="ARBA" id="ARBA00023082"/>
    </source>
</evidence>
<evidence type="ECO:0000313" key="9">
    <source>
        <dbReference type="Proteomes" id="UP000279446"/>
    </source>
</evidence>
<name>A0A433YCL2_9BACL</name>
<keyword evidence="3" id="KW-0731">Sigma factor</keyword>
<dbReference type="InterPro" id="IPR007627">
    <property type="entry name" value="RNA_pol_sigma70_r2"/>
</dbReference>
<dbReference type="PANTHER" id="PTHR43133:SF8">
    <property type="entry name" value="RNA POLYMERASE SIGMA FACTOR HI_1459-RELATED"/>
    <property type="match status" value="1"/>
</dbReference>
<dbReference type="Pfam" id="PF04542">
    <property type="entry name" value="Sigma70_r2"/>
    <property type="match status" value="1"/>
</dbReference>
<proteinExistence type="inferred from homology"/>
<dbReference type="GO" id="GO:0016987">
    <property type="term" value="F:sigma factor activity"/>
    <property type="evidence" value="ECO:0007669"/>
    <property type="project" value="UniProtKB-KW"/>
</dbReference>
<dbReference type="GO" id="GO:0003677">
    <property type="term" value="F:DNA binding"/>
    <property type="evidence" value="ECO:0007669"/>
    <property type="project" value="UniProtKB-KW"/>
</dbReference>
<dbReference type="NCBIfam" id="TIGR02937">
    <property type="entry name" value="sigma70-ECF"/>
    <property type="match status" value="1"/>
</dbReference>
<evidence type="ECO:0000259" key="6">
    <source>
        <dbReference type="Pfam" id="PF04542"/>
    </source>
</evidence>
<keyword evidence="9" id="KW-1185">Reference proteome</keyword>
<evidence type="ECO:0000256" key="4">
    <source>
        <dbReference type="ARBA" id="ARBA00023125"/>
    </source>
</evidence>
<reference evidence="8 9" key="1">
    <citation type="submission" date="2018-12" db="EMBL/GenBank/DDBJ databases">
        <authorList>
            <person name="Sun L."/>
            <person name="Chen Z."/>
        </authorList>
    </citation>
    <scope>NUCLEOTIDE SEQUENCE [LARGE SCALE GENOMIC DNA]</scope>
    <source>
        <strain evidence="8 9">DSM 15890</strain>
    </source>
</reference>
<dbReference type="CDD" id="cd06171">
    <property type="entry name" value="Sigma70_r4"/>
    <property type="match status" value="1"/>
</dbReference>
<dbReference type="SUPFAM" id="SSF88946">
    <property type="entry name" value="Sigma2 domain of RNA polymerase sigma factors"/>
    <property type="match status" value="1"/>
</dbReference>
<feature type="domain" description="RNA polymerase sigma factor 70 region 4 type 2" evidence="7">
    <location>
        <begin position="134"/>
        <end position="185"/>
    </location>
</feature>
<dbReference type="InterPro" id="IPR013249">
    <property type="entry name" value="RNA_pol_sigma70_r4_t2"/>
</dbReference>
<feature type="domain" description="RNA polymerase sigma-70 region 2" evidence="6">
    <location>
        <begin position="35"/>
        <end position="102"/>
    </location>
</feature>
<gene>
    <name evidence="8" type="ORF">EJP82_04280</name>
</gene>
<dbReference type="InterPro" id="IPR036388">
    <property type="entry name" value="WH-like_DNA-bd_sf"/>
</dbReference>
<organism evidence="8 9">
    <name type="scientific">Paenibacillus anaericanus</name>
    <dbReference type="NCBI Taxonomy" id="170367"/>
    <lineage>
        <taxon>Bacteria</taxon>
        <taxon>Bacillati</taxon>
        <taxon>Bacillota</taxon>
        <taxon>Bacilli</taxon>
        <taxon>Bacillales</taxon>
        <taxon>Paenibacillaceae</taxon>
        <taxon>Paenibacillus</taxon>
    </lineage>
</organism>
<evidence type="ECO:0000313" key="8">
    <source>
        <dbReference type="EMBL" id="RUT47605.1"/>
    </source>
</evidence>
<sequence length="197" mass="23364">MLVSFTILGKEERTIDVESLILKFQQGDTDTFREIVQEYGNYVYRVTYSVLHDAKEAEDAAQETFLQVYKSLPGYRSQGFKSWLTRVTVNKAIDMKRRRDRRREEQWDPVDVALQIPAQDDDILKGLIDNEHSQQIQDKILQLPPGHRDIVTAFYLEEKGYEEIAADQQIAVKTVESRLYRARAWIREHWKKEEEWR</sequence>
<dbReference type="InterPro" id="IPR014284">
    <property type="entry name" value="RNA_pol_sigma-70_dom"/>
</dbReference>
<dbReference type="EMBL" id="RZNY01000003">
    <property type="protein sequence ID" value="RUT47605.1"/>
    <property type="molecule type" value="Genomic_DNA"/>
</dbReference>
<dbReference type="OrthoDB" id="9784984at2"/>
<evidence type="ECO:0000256" key="2">
    <source>
        <dbReference type="ARBA" id="ARBA00023015"/>
    </source>
</evidence>
<dbReference type="InterPro" id="IPR039425">
    <property type="entry name" value="RNA_pol_sigma-70-like"/>
</dbReference>
<keyword evidence="5" id="KW-0804">Transcription</keyword>
<dbReference type="Gene3D" id="1.10.10.10">
    <property type="entry name" value="Winged helix-like DNA-binding domain superfamily/Winged helix DNA-binding domain"/>
    <property type="match status" value="1"/>
</dbReference>
<dbReference type="GO" id="GO:0006352">
    <property type="term" value="P:DNA-templated transcription initiation"/>
    <property type="evidence" value="ECO:0007669"/>
    <property type="project" value="InterPro"/>
</dbReference>
<keyword evidence="4" id="KW-0238">DNA-binding</keyword>
<accession>A0A433YCL2</accession>